<dbReference type="Proteomes" id="UP000521017">
    <property type="component" value="Unassembled WGS sequence"/>
</dbReference>
<keyword evidence="1" id="KW-1133">Transmembrane helix</keyword>
<feature type="transmembrane region" description="Helical" evidence="1">
    <location>
        <begin position="89"/>
        <end position="110"/>
    </location>
</feature>
<reference evidence="2 3" key="1">
    <citation type="submission" date="2020-08" db="EMBL/GenBank/DDBJ databases">
        <title>Genomic Encyclopedia of Type Strains, Phase IV (KMG-V): Genome sequencing to study the core and pangenomes of soil and plant-associated prokaryotes.</title>
        <authorList>
            <person name="Whitman W."/>
        </authorList>
    </citation>
    <scope>NUCLEOTIDE SEQUENCE [LARGE SCALE GENOMIC DNA]</scope>
    <source>
        <strain evidence="2 3">M2T3</strain>
    </source>
</reference>
<evidence type="ECO:0000256" key="1">
    <source>
        <dbReference type="SAM" id="Phobius"/>
    </source>
</evidence>
<proteinExistence type="predicted"/>
<evidence type="ECO:0000313" key="3">
    <source>
        <dbReference type="Proteomes" id="UP000521017"/>
    </source>
</evidence>
<feature type="transmembrane region" description="Helical" evidence="1">
    <location>
        <begin position="166"/>
        <end position="190"/>
    </location>
</feature>
<feature type="transmembrane region" description="Helical" evidence="1">
    <location>
        <begin position="45"/>
        <end position="68"/>
    </location>
</feature>
<keyword evidence="1" id="KW-0472">Membrane</keyword>
<comment type="caution">
    <text evidence="2">The sequence shown here is derived from an EMBL/GenBank/DDBJ whole genome shotgun (WGS) entry which is preliminary data.</text>
</comment>
<organism evidence="2 3">
    <name type="scientific">Pedobacter cryoconitis</name>
    <dbReference type="NCBI Taxonomy" id="188932"/>
    <lineage>
        <taxon>Bacteria</taxon>
        <taxon>Pseudomonadati</taxon>
        <taxon>Bacteroidota</taxon>
        <taxon>Sphingobacteriia</taxon>
        <taxon>Sphingobacteriales</taxon>
        <taxon>Sphingobacteriaceae</taxon>
        <taxon>Pedobacter</taxon>
    </lineage>
</organism>
<name>A0A7X0MI66_9SPHI</name>
<dbReference type="RefSeq" id="WP_184622119.1">
    <property type="nucleotide sequence ID" value="NZ_JACHCC010000001.1"/>
</dbReference>
<accession>A0A7X0MI66</accession>
<sequence length="200" mass="22240">MNSGPNIIPRAIVTSIASGLLLMALFTTMWAGIATGGLQGKDHYLVLTFFCIFILIFIIYSIKLFAAAKRYPEFTSEADKKEGENIKKWFGIIFGIEGITIPIACILLSFLGYQQFILSAIAMIVGLHFYPMAKIFNRKIDYYLATWTCLVSIASITMIVRDTEPFPFIQSFLGIGVAFATTAYGVNMLIQGNHLTRQPV</sequence>
<feature type="transmembrane region" description="Helical" evidence="1">
    <location>
        <begin position="12"/>
        <end position="33"/>
    </location>
</feature>
<feature type="transmembrane region" description="Helical" evidence="1">
    <location>
        <begin position="140"/>
        <end position="160"/>
    </location>
</feature>
<gene>
    <name evidence="2" type="ORF">HDF25_000339</name>
</gene>
<dbReference type="AlphaFoldDB" id="A0A7X0MI66"/>
<keyword evidence="1" id="KW-0812">Transmembrane</keyword>
<dbReference type="EMBL" id="JACHCC010000001">
    <property type="protein sequence ID" value="MBB6498215.1"/>
    <property type="molecule type" value="Genomic_DNA"/>
</dbReference>
<feature type="transmembrane region" description="Helical" evidence="1">
    <location>
        <begin position="116"/>
        <end position="133"/>
    </location>
</feature>
<evidence type="ECO:0000313" key="2">
    <source>
        <dbReference type="EMBL" id="MBB6498215.1"/>
    </source>
</evidence>
<protein>
    <submittedName>
        <fullName evidence="2">Putative membrane protein</fullName>
    </submittedName>
</protein>